<dbReference type="InParanoid" id="A0A2T0GSC7"/>
<accession>A0A2T0GSC7</accession>
<dbReference type="STRING" id="1050202.GCA_000384035_03922"/>
<dbReference type="EMBL" id="PVSR01000046">
    <property type="protein sequence ID" value="PRW62004.1"/>
    <property type="molecule type" value="Genomic_DNA"/>
</dbReference>
<protein>
    <recommendedName>
        <fullName evidence="3">Nuclear transport factor 2 family protein</fullName>
    </recommendedName>
</protein>
<sequence>MLLGCLLCSGSAVTDRHGPRTPPRTAAEYFAANNAAAREGPRAQREFLRRTQHPDFREGMCVPDTTTITLDPVLTTLRPSPEFRVNGLRPDGRVRVVAVEATVRRSGEVVARRIGSKHLVLRQGRFYGFAPCLS</sequence>
<evidence type="ECO:0000313" key="1">
    <source>
        <dbReference type="EMBL" id="PRW62004.1"/>
    </source>
</evidence>
<reference evidence="1 2" key="1">
    <citation type="submission" date="2018-03" db="EMBL/GenBank/DDBJ databases">
        <title>Actinopolyspora mortivallis from Sahara, screening for active biomolecules.</title>
        <authorList>
            <person name="Selama O."/>
            <person name="Wellington E.M.H."/>
            <person name="Hacene H."/>
        </authorList>
    </citation>
    <scope>NUCLEOTIDE SEQUENCE [LARGE SCALE GENOMIC DNA]</scope>
    <source>
        <strain evidence="1 2">M5A</strain>
    </source>
</reference>
<dbReference type="AlphaFoldDB" id="A0A2T0GSC7"/>
<comment type="caution">
    <text evidence="1">The sequence shown here is derived from an EMBL/GenBank/DDBJ whole genome shotgun (WGS) entry which is preliminary data.</text>
</comment>
<evidence type="ECO:0008006" key="3">
    <source>
        <dbReference type="Google" id="ProtNLM"/>
    </source>
</evidence>
<evidence type="ECO:0000313" key="2">
    <source>
        <dbReference type="Proteomes" id="UP000239352"/>
    </source>
</evidence>
<proteinExistence type="predicted"/>
<organism evidence="1 2">
    <name type="scientific">Actinopolyspora mortivallis</name>
    <dbReference type="NCBI Taxonomy" id="33906"/>
    <lineage>
        <taxon>Bacteria</taxon>
        <taxon>Bacillati</taxon>
        <taxon>Actinomycetota</taxon>
        <taxon>Actinomycetes</taxon>
        <taxon>Actinopolysporales</taxon>
        <taxon>Actinopolysporaceae</taxon>
        <taxon>Actinopolyspora</taxon>
    </lineage>
</organism>
<dbReference type="RefSeq" id="WP_106115085.1">
    <property type="nucleotide sequence ID" value="NZ_PVSR01000046.1"/>
</dbReference>
<keyword evidence="2" id="KW-1185">Reference proteome</keyword>
<name>A0A2T0GSC7_ACTMO</name>
<dbReference type="Proteomes" id="UP000239352">
    <property type="component" value="Unassembled WGS sequence"/>
</dbReference>
<gene>
    <name evidence="1" type="ORF">CEP50_17850</name>
</gene>